<organism evidence="2 3">
    <name type="scientific">Candidatus Dojkabacteria bacterium</name>
    <dbReference type="NCBI Taxonomy" id="2099670"/>
    <lineage>
        <taxon>Bacteria</taxon>
        <taxon>Candidatus Dojkabacteria</taxon>
    </lineage>
</organism>
<evidence type="ECO:0000313" key="2">
    <source>
        <dbReference type="EMBL" id="MCA9383280.1"/>
    </source>
</evidence>
<feature type="transmembrane region" description="Helical" evidence="1">
    <location>
        <begin position="20"/>
        <end position="42"/>
    </location>
</feature>
<dbReference type="AlphaFoldDB" id="A0A955RJD9"/>
<evidence type="ECO:0000256" key="1">
    <source>
        <dbReference type="SAM" id="Phobius"/>
    </source>
</evidence>
<proteinExistence type="predicted"/>
<name>A0A955RJD9_9BACT</name>
<accession>A0A955RJD9</accession>
<protein>
    <submittedName>
        <fullName evidence="2">Uncharacterized protein</fullName>
    </submittedName>
</protein>
<keyword evidence="1" id="KW-0812">Transmembrane</keyword>
<sequence>MLAQKQSTLVLVSESTSKKVIVIFSKAISLVLLSLGLTLLTYGTVLSLAT</sequence>
<dbReference type="Proteomes" id="UP000783287">
    <property type="component" value="Unassembled WGS sequence"/>
</dbReference>
<gene>
    <name evidence="2" type="ORF">KC909_02860</name>
</gene>
<reference evidence="2" key="1">
    <citation type="submission" date="2020-04" db="EMBL/GenBank/DDBJ databases">
        <authorList>
            <person name="Zhang T."/>
        </authorList>
    </citation>
    <scope>NUCLEOTIDE SEQUENCE</scope>
    <source>
        <strain evidence="2">HKST-UBA14</strain>
    </source>
</reference>
<dbReference type="EMBL" id="JAGQLK010000048">
    <property type="protein sequence ID" value="MCA9383280.1"/>
    <property type="molecule type" value="Genomic_DNA"/>
</dbReference>
<comment type="caution">
    <text evidence="2">The sequence shown here is derived from an EMBL/GenBank/DDBJ whole genome shotgun (WGS) entry which is preliminary data.</text>
</comment>
<evidence type="ECO:0000313" key="3">
    <source>
        <dbReference type="Proteomes" id="UP000783287"/>
    </source>
</evidence>
<keyword evidence="1" id="KW-1133">Transmembrane helix</keyword>
<keyword evidence="1" id="KW-0472">Membrane</keyword>
<reference evidence="2" key="2">
    <citation type="journal article" date="2021" name="Microbiome">
        <title>Successional dynamics and alternative stable states in a saline activated sludge microbial community over 9 years.</title>
        <authorList>
            <person name="Wang Y."/>
            <person name="Ye J."/>
            <person name="Ju F."/>
            <person name="Liu L."/>
            <person name="Boyd J.A."/>
            <person name="Deng Y."/>
            <person name="Parks D.H."/>
            <person name="Jiang X."/>
            <person name="Yin X."/>
            <person name="Woodcroft B.J."/>
            <person name="Tyson G.W."/>
            <person name="Hugenholtz P."/>
            <person name="Polz M.F."/>
            <person name="Zhang T."/>
        </authorList>
    </citation>
    <scope>NUCLEOTIDE SEQUENCE</scope>
    <source>
        <strain evidence="2">HKST-UBA14</strain>
    </source>
</reference>